<keyword evidence="3 7" id="KW-0812">Transmembrane</keyword>
<evidence type="ECO:0000256" key="2">
    <source>
        <dbReference type="ARBA" id="ARBA00022448"/>
    </source>
</evidence>
<dbReference type="InterPro" id="IPR004841">
    <property type="entry name" value="AA-permease/SLC12A_dom"/>
</dbReference>
<feature type="transmembrane region" description="Helical" evidence="7">
    <location>
        <begin position="281"/>
        <end position="304"/>
    </location>
</feature>
<dbReference type="GO" id="GO:0055085">
    <property type="term" value="P:transmembrane transport"/>
    <property type="evidence" value="ECO:0007669"/>
    <property type="project" value="InterPro"/>
</dbReference>
<feature type="transmembrane region" description="Helical" evidence="7">
    <location>
        <begin position="579"/>
        <end position="601"/>
    </location>
</feature>
<protein>
    <recommendedName>
        <fullName evidence="8">Amino acid permease/ SLC12A domain-containing protein</fullName>
    </recommendedName>
</protein>
<sequence length="666" mass="72973">MALPEPGEGPRRRTTTTLEDGDANEPMHELIGLPPQAHLDPDAASELSVHSTQTNHDLVRNTPGTGTTGFPRARKTQVKRALKGYHVFFISVSGTLGIGLYVRSANMLRIGGPGAVLVPFALLGILAWMVMQCISEMLLIWPISGALRLFVEKFVDRELGTAVAVAYWFTYAMSFAALIAATAGEASFWTTVSSHPSVQATVFFLLCSATLFVFNLFDVRNYGLVEVVGGSLKLLFVAVVVSAMIAINVGAGECDYLGFKAYYENEFFSFDPEQASSWGQAFFMALQIAAFAFIGIEIPAVLAVEADIAHRPRQQNKASAGLLGRLMSRLHVGSKAPANAELKFSAVYLPFLMGVIYVVAGFLVTLNVEANDASLPRNHWTRDDHSCDLSSTEKFQTMCGRVTCTTSNSGFVISAHNAQIPGLPSAITVFLIVTALSSANTTLYVASRTLYDLGRSVTPPAEPGWRKWSAKCINVFGRVSGRQVPHYAVLASMIFIVIPFLSLLKSQSIPKLLYILAEMAAECCIIVWACECLAFLRFWKFIHTEESKFEIRNGSSEGPMRFLKRKDESYPYKSSAQPLLAAVALFLCLVILFGAGSASLWNGGTEGHVPTEAVAGFLAPVLFFLLWLFLKFLAYGTRFDDWFPYSNFIDSIKALNDERDNHLNVE</sequence>
<feature type="domain" description="Amino acid permease/ SLC12A" evidence="8">
    <location>
        <begin position="86"/>
        <end position="306"/>
    </location>
</feature>
<comment type="subcellular location">
    <subcellularLocation>
        <location evidence="1">Membrane</location>
        <topology evidence="1">Multi-pass membrane protein</topology>
    </subcellularLocation>
</comment>
<evidence type="ECO:0000313" key="10">
    <source>
        <dbReference type="Proteomes" id="UP001310594"/>
    </source>
</evidence>
<evidence type="ECO:0000256" key="5">
    <source>
        <dbReference type="ARBA" id="ARBA00023136"/>
    </source>
</evidence>
<keyword evidence="2" id="KW-0813">Transport</keyword>
<gene>
    <name evidence="9" type="ORF">LTR97_005580</name>
</gene>
<feature type="transmembrane region" description="Helical" evidence="7">
    <location>
        <begin position="224"/>
        <end position="247"/>
    </location>
</feature>
<dbReference type="PANTHER" id="PTHR43495">
    <property type="entry name" value="GABA PERMEASE"/>
    <property type="match status" value="1"/>
</dbReference>
<dbReference type="AlphaFoldDB" id="A0AAN7VTE5"/>
<proteinExistence type="predicted"/>
<feature type="transmembrane region" description="Helical" evidence="7">
    <location>
        <begin position="613"/>
        <end position="630"/>
    </location>
</feature>
<evidence type="ECO:0000256" key="3">
    <source>
        <dbReference type="ARBA" id="ARBA00022692"/>
    </source>
</evidence>
<feature type="transmembrane region" description="Helical" evidence="7">
    <location>
        <begin position="84"/>
        <end position="102"/>
    </location>
</feature>
<feature type="transmembrane region" description="Helical" evidence="7">
    <location>
        <begin position="347"/>
        <end position="368"/>
    </location>
</feature>
<comment type="caution">
    <text evidence="9">The sequence shown here is derived from an EMBL/GenBank/DDBJ whole genome shotgun (WGS) entry which is preliminary data.</text>
</comment>
<evidence type="ECO:0000256" key="1">
    <source>
        <dbReference type="ARBA" id="ARBA00004141"/>
    </source>
</evidence>
<organism evidence="9 10">
    <name type="scientific">Elasticomyces elasticus</name>
    <dbReference type="NCBI Taxonomy" id="574655"/>
    <lineage>
        <taxon>Eukaryota</taxon>
        <taxon>Fungi</taxon>
        <taxon>Dikarya</taxon>
        <taxon>Ascomycota</taxon>
        <taxon>Pezizomycotina</taxon>
        <taxon>Dothideomycetes</taxon>
        <taxon>Dothideomycetidae</taxon>
        <taxon>Mycosphaerellales</taxon>
        <taxon>Teratosphaeriaceae</taxon>
        <taxon>Elasticomyces</taxon>
    </lineage>
</organism>
<feature type="transmembrane region" description="Helical" evidence="7">
    <location>
        <begin position="512"/>
        <end position="539"/>
    </location>
</feature>
<dbReference type="EMBL" id="JAVRQU010000007">
    <property type="protein sequence ID" value="KAK5701061.1"/>
    <property type="molecule type" value="Genomic_DNA"/>
</dbReference>
<evidence type="ECO:0000313" key="9">
    <source>
        <dbReference type="EMBL" id="KAK5701061.1"/>
    </source>
</evidence>
<feature type="transmembrane region" description="Helical" evidence="7">
    <location>
        <begin position="426"/>
        <end position="446"/>
    </location>
</feature>
<feature type="region of interest" description="Disordered" evidence="6">
    <location>
        <begin position="1"/>
        <end position="24"/>
    </location>
</feature>
<feature type="transmembrane region" description="Helical" evidence="7">
    <location>
        <begin position="114"/>
        <end position="141"/>
    </location>
</feature>
<keyword evidence="4 7" id="KW-1133">Transmembrane helix</keyword>
<keyword evidence="5 7" id="KW-0472">Membrane</keyword>
<evidence type="ECO:0000256" key="7">
    <source>
        <dbReference type="SAM" id="Phobius"/>
    </source>
</evidence>
<evidence type="ECO:0000256" key="6">
    <source>
        <dbReference type="SAM" id="MobiDB-lite"/>
    </source>
</evidence>
<dbReference type="Proteomes" id="UP001310594">
    <property type="component" value="Unassembled WGS sequence"/>
</dbReference>
<reference evidence="9" key="1">
    <citation type="submission" date="2023-08" db="EMBL/GenBank/DDBJ databases">
        <title>Black Yeasts Isolated from many extreme environments.</title>
        <authorList>
            <person name="Coleine C."/>
            <person name="Stajich J.E."/>
            <person name="Selbmann L."/>
        </authorList>
    </citation>
    <scope>NUCLEOTIDE SEQUENCE</scope>
    <source>
        <strain evidence="9">CCFEE 5810</strain>
    </source>
</reference>
<feature type="transmembrane region" description="Helical" evidence="7">
    <location>
        <begin position="162"/>
        <end position="184"/>
    </location>
</feature>
<feature type="domain" description="Amino acid permease/ SLC12A" evidence="8">
    <location>
        <begin position="351"/>
        <end position="547"/>
    </location>
</feature>
<evidence type="ECO:0000256" key="4">
    <source>
        <dbReference type="ARBA" id="ARBA00022989"/>
    </source>
</evidence>
<dbReference type="PANTHER" id="PTHR43495:SF5">
    <property type="entry name" value="GAMMA-AMINOBUTYRIC ACID PERMEASE"/>
    <property type="match status" value="1"/>
</dbReference>
<feature type="transmembrane region" description="Helical" evidence="7">
    <location>
        <begin position="487"/>
        <end position="506"/>
    </location>
</feature>
<accession>A0AAN7VTE5</accession>
<feature type="transmembrane region" description="Helical" evidence="7">
    <location>
        <begin position="196"/>
        <end position="217"/>
    </location>
</feature>
<dbReference type="Pfam" id="PF00324">
    <property type="entry name" value="AA_permease"/>
    <property type="match status" value="2"/>
</dbReference>
<dbReference type="GO" id="GO:0016020">
    <property type="term" value="C:membrane"/>
    <property type="evidence" value="ECO:0007669"/>
    <property type="project" value="UniProtKB-SubCell"/>
</dbReference>
<name>A0AAN7VTE5_9PEZI</name>
<dbReference type="Gene3D" id="1.20.1740.10">
    <property type="entry name" value="Amino acid/polyamine transporter I"/>
    <property type="match status" value="1"/>
</dbReference>
<evidence type="ECO:0000259" key="8">
    <source>
        <dbReference type="Pfam" id="PF00324"/>
    </source>
</evidence>